<evidence type="ECO:0000256" key="1">
    <source>
        <dbReference type="SAM" id="MobiDB-lite"/>
    </source>
</evidence>
<accession>A0A0C3G5G5</accession>
<dbReference type="PANTHER" id="PTHR34826">
    <property type="entry name" value="UPF0590 PROTEIN C409.17C"/>
    <property type="match status" value="1"/>
</dbReference>
<dbReference type="Pfam" id="PF08588">
    <property type="entry name" value="Duc1"/>
    <property type="match status" value="1"/>
</dbReference>
<evidence type="ECO:0000313" key="3">
    <source>
        <dbReference type="EMBL" id="KIM91505.1"/>
    </source>
</evidence>
<evidence type="ECO:0000259" key="2">
    <source>
        <dbReference type="Pfam" id="PF08588"/>
    </source>
</evidence>
<reference evidence="3 4" key="1">
    <citation type="submission" date="2014-04" db="EMBL/GenBank/DDBJ databases">
        <authorList>
            <consortium name="DOE Joint Genome Institute"/>
            <person name="Kuo A."/>
            <person name="Tarkka M."/>
            <person name="Buscot F."/>
            <person name="Kohler A."/>
            <person name="Nagy L.G."/>
            <person name="Floudas D."/>
            <person name="Copeland A."/>
            <person name="Barry K.W."/>
            <person name="Cichocki N."/>
            <person name="Veneault-Fourrey C."/>
            <person name="LaButti K."/>
            <person name="Lindquist E.A."/>
            <person name="Lipzen A."/>
            <person name="Lundell T."/>
            <person name="Morin E."/>
            <person name="Murat C."/>
            <person name="Sun H."/>
            <person name="Tunlid A."/>
            <person name="Henrissat B."/>
            <person name="Grigoriev I.V."/>
            <person name="Hibbett D.S."/>
            <person name="Martin F."/>
            <person name="Nordberg H.P."/>
            <person name="Cantor M.N."/>
            <person name="Hua S.X."/>
        </authorList>
    </citation>
    <scope>NUCLEOTIDE SEQUENCE [LARGE SCALE GENOMIC DNA]</scope>
    <source>
        <strain evidence="3 4">F 1598</strain>
    </source>
</reference>
<dbReference type="HOGENOM" id="CLU_047849_1_1_1"/>
<feature type="region of interest" description="Disordered" evidence="1">
    <location>
        <begin position="220"/>
        <end position="254"/>
    </location>
</feature>
<reference evidence="4" key="2">
    <citation type="submission" date="2015-01" db="EMBL/GenBank/DDBJ databases">
        <title>Evolutionary Origins and Diversification of the Mycorrhizal Mutualists.</title>
        <authorList>
            <consortium name="DOE Joint Genome Institute"/>
            <consortium name="Mycorrhizal Genomics Consortium"/>
            <person name="Kohler A."/>
            <person name="Kuo A."/>
            <person name="Nagy L.G."/>
            <person name="Floudas D."/>
            <person name="Copeland A."/>
            <person name="Barry K.W."/>
            <person name="Cichocki N."/>
            <person name="Veneault-Fourrey C."/>
            <person name="LaButti K."/>
            <person name="Lindquist E.A."/>
            <person name="Lipzen A."/>
            <person name="Lundell T."/>
            <person name="Morin E."/>
            <person name="Murat C."/>
            <person name="Riley R."/>
            <person name="Ohm R."/>
            <person name="Sun H."/>
            <person name="Tunlid A."/>
            <person name="Henrissat B."/>
            <person name="Grigoriev I.V."/>
            <person name="Hibbett D.S."/>
            <person name="Martin F."/>
        </authorList>
    </citation>
    <scope>NUCLEOTIDE SEQUENCE [LARGE SCALE GENOMIC DNA]</scope>
    <source>
        <strain evidence="4">F 1598</strain>
    </source>
</reference>
<feature type="compositionally biased region" description="Low complexity" evidence="1">
    <location>
        <begin position="220"/>
        <end position="246"/>
    </location>
</feature>
<name>A0A0C3G5G5_PILCF</name>
<sequence>MPRLRVLAGPSPSSLVPISDIVNTDKPHTISSDYFAGQVVVNVKGFTDPHGRVFDSEYFHRPDRKDITWSIQVQGRFLRPYTADDILFGNTFDRPLKLPWGSSAALKFMNYVDPTLEHDLSSHTKPWALSPLISTMPHFSHKRLHGSRSSSRSSSHSRHSRNPSLEFNCHEEPAREHHHHHHQRYLSVPNADKAQFPPFPPKRSMEDDLSHIHLVHLKNSDASTSSSGSELSLSSASSSSSSLSLGEDTKSSAKVKLKQTAAKAMPKMKVKLGSVGPHSLNLHTAQQRQAYFHKVKHRKEVVFGPHDILTMDFCYGFLEFNPNLALRLPGGLSFDLMKYWDGQPVRFVCCERKSKLENETHTPNSDDPWGRMFWCVQIELAEGESESEATEGDIADEEFHDMEDEHVFDDID</sequence>
<dbReference type="EMBL" id="KN832971">
    <property type="protein sequence ID" value="KIM91505.1"/>
    <property type="molecule type" value="Genomic_DNA"/>
</dbReference>
<dbReference type="InParanoid" id="A0A0C3G5G5"/>
<keyword evidence="4" id="KW-1185">Reference proteome</keyword>
<dbReference type="OrthoDB" id="2119945at2759"/>
<feature type="region of interest" description="Disordered" evidence="1">
    <location>
        <begin position="141"/>
        <end position="205"/>
    </location>
</feature>
<dbReference type="Proteomes" id="UP000054166">
    <property type="component" value="Unassembled WGS sequence"/>
</dbReference>
<proteinExistence type="predicted"/>
<dbReference type="STRING" id="765440.A0A0C3G5G5"/>
<gene>
    <name evidence="3" type="ORF">PILCRDRAFT_131632</name>
</gene>
<feature type="domain" description="Domain of unknown function at the cortex 1" evidence="2">
    <location>
        <begin position="3"/>
        <end position="380"/>
    </location>
</feature>
<dbReference type="InterPro" id="IPR013897">
    <property type="entry name" value="Duc1"/>
</dbReference>
<organism evidence="3 4">
    <name type="scientific">Piloderma croceum (strain F 1598)</name>
    <dbReference type="NCBI Taxonomy" id="765440"/>
    <lineage>
        <taxon>Eukaryota</taxon>
        <taxon>Fungi</taxon>
        <taxon>Dikarya</taxon>
        <taxon>Basidiomycota</taxon>
        <taxon>Agaricomycotina</taxon>
        <taxon>Agaricomycetes</taxon>
        <taxon>Agaricomycetidae</taxon>
        <taxon>Atheliales</taxon>
        <taxon>Atheliaceae</taxon>
        <taxon>Piloderma</taxon>
    </lineage>
</organism>
<evidence type="ECO:0000313" key="4">
    <source>
        <dbReference type="Proteomes" id="UP000054166"/>
    </source>
</evidence>
<protein>
    <recommendedName>
        <fullName evidence="2">Domain of unknown function at the cortex 1 domain-containing protein</fullName>
    </recommendedName>
</protein>
<dbReference type="AlphaFoldDB" id="A0A0C3G5G5"/>
<dbReference type="PANTHER" id="PTHR34826:SF2">
    <property type="entry name" value="UPF0590 PROTEIN C409.17C"/>
    <property type="match status" value="1"/>
</dbReference>